<organism evidence="3 4">
    <name type="scientific">Aphanomyces stellatus</name>
    <dbReference type="NCBI Taxonomy" id="120398"/>
    <lineage>
        <taxon>Eukaryota</taxon>
        <taxon>Sar</taxon>
        <taxon>Stramenopiles</taxon>
        <taxon>Oomycota</taxon>
        <taxon>Saprolegniomycetes</taxon>
        <taxon>Saprolegniales</taxon>
        <taxon>Verrucalvaceae</taxon>
        <taxon>Aphanomyces</taxon>
    </lineage>
</organism>
<dbReference type="SMART" id="SM00185">
    <property type="entry name" value="ARM"/>
    <property type="match status" value="9"/>
</dbReference>
<reference evidence="2" key="2">
    <citation type="submission" date="2019-06" db="EMBL/GenBank/DDBJ databases">
        <title>Genomics analysis of Aphanomyces spp. identifies a new class of oomycete effector associated with host adaptation.</title>
        <authorList>
            <person name="Gaulin E."/>
        </authorList>
    </citation>
    <scope>NUCLEOTIDE SEQUENCE</scope>
    <source>
        <strain evidence="2">CBS 578.67</strain>
    </source>
</reference>
<dbReference type="PANTHER" id="PTHR44329">
    <property type="entry name" value="SERINE/THREONINE-PROTEIN KINASE TNNI3K-RELATED"/>
    <property type="match status" value="1"/>
</dbReference>
<dbReference type="InterPro" id="IPR011009">
    <property type="entry name" value="Kinase-like_dom_sf"/>
</dbReference>
<sequence>MSGNVGLSVVAIVANVLVPGTGLIIQHLPQIANFLTGINGKCDQLSLNEAHFKRVSTRLHELLTQLTAMETKGQLPSVQVVKRYAELLDTFDDFLGKYVKSNFLCRLITQDTVLNKITVFHQEVDELLTVLNLAHIAHMTDWRAQYELDQKDESKKWTALLQSNRLLVEECADARKQREAMMRLLHAMHRPSSSGSQKQLVKQAFQALQRLSHVAIVDVPPWFVPPEDVSRSDVAFARGATASIFHGLWRQHTPVVVKCFDTASPQIEHEIDLWFAMRHPHVLPMYGACHVGATPFALCEGARTSLDQYSRQLDSEVERRHEIPRLLWEAALGVQHLHSQNVVHGDLKCNNLLVTDQGHVKVTDFGASFYLHVGARPFVAAADDEPAGGGGLRWMAPECIDGVTGPSLASDVYALGMCFTEAMTTDVPFADCTTDALVKEAIRAGRLPDLRRSWPDLAPLIASMCHVDPSQRPAVGAVVTSLHDWLVATPQSVSCGHCGSALLAHATFCHSCGLAAKPLETTVATSDAQQHGGEPLATPLAVSIREYGYALKEGDVPSLQVDATARETKRTRRRRRSLHLSTSDIHSMVANQEVESLVELLTQAREAMQEKALQALLNMASEAPRLVASGVLDPLVDLAVRGTTPTCKELAAALLGLLAFRRPEIAAAIREKDGVHALIRLLRQGTFVQRSFALRGLAYITDVDVMASALVVSENGLAAVCDMLHGSDRLKEHALWVLANVSDHDDHNDAVAPTELAQIVVDVEDMSYDQQSHALRLLGNAMDGRLPRKLTTSLAPLLVTLLHRRQHVCYLVRAIAKIAFLGDDYAGLLVDAGAIPLLWTLYQQHKSPDACLVALANLAVSDDCRCQLSRNHGLLLGLDALKVPEMQVTAAHLVHNLALEETTREWIVELGGVRSLLHLVLTRDELQLICLETLARLTLITTSRLDHFVSVVAWGVQQLVPRRRDVEFTDLVLGLVQNVLSSAACEEAFLTAGGIAVLLKLLNKPNPPTAHRLLAVLANVAAVRFESAAVMVQSPEVMYMLMTTVATGPTWAEKLEAMRCVANITYFEPSAMRAVKGGGISVLLDILAKPPRDESDPRAAMHTHALVTVLHLCHHPPFQAALTDDASLVAMLRRNADSPVARAAQHRLGIGRSATQSLFAVAKAKFHTIFYSISNNQEAETLSSPLVIQLQHTRTQLNALHAMAARIPHEIAAEDIVASGALDLVLGFLAHKKDNSHLRTPALRVLGLVVDHAHHLSQATVDAMLPPLVRIARSATALATDRALATEAAMTLACHGDRKGTVLAELSPETVACDETASSSLLYDVSNPAKSSSS</sequence>
<dbReference type="InterPro" id="IPR051681">
    <property type="entry name" value="Ser/Thr_Kinases-Pseudokinases"/>
</dbReference>
<dbReference type="Gene3D" id="1.10.510.10">
    <property type="entry name" value="Transferase(Phosphotransferase) domain 1"/>
    <property type="match status" value="1"/>
</dbReference>
<dbReference type="PANTHER" id="PTHR44329:SF214">
    <property type="entry name" value="PROTEIN KINASE DOMAIN-CONTAINING PROTEIN"/>
    <property type="match status" value="1"/>
</dbReference>
<dbReference type="EMBL" id="VJMH01005197">
    <property type="protein sequence ID" value="KAF0699114.1"/>
    <property type="molecule type" value="Genomic_DNA"/>
</dbReference>
<dbReference type="PROSITE" id="PS00108">
    <property type="entry name" value="PROTEIN_KINASE_ST"/>
    <property type="match status" value="1"/>
</dbReference>
<proteinExistence type="predicted"/>
<keyword evidence="4" id="KW-1185">Reference proteome</keyword>
<dbReference type="InterPro" id="IPR000719">
    <property type="entry name" value="Prot_kinase_dom"/>
</dbReference>
<dbReference type="Gene3D" id="1.25.10.10">
    <property type="entry name" value="Leucine-rich Repeat Variant"/>
    <property type="match status" value="3"/>
</dbReference>
<dbReference type="PROSITE" id="PS50011">
    <property type="entry name" value="PROTEIN_KINASE_DOM"/>
    <property type="match status" value="1"/>
</dbReference>
<dbReference type="SMART" id="SM00220">
    <property type="entry name" value="S_TKc"/>
    <property type="match status" value="1"/>
</dbReference>
<dbReference type="OrthoDB" id="77369at2759"/>
<evidence type="ECO:0000313" key="4">
    <source>
        <dbReference type="Proteomes" id="UP000332933"/>
    </source>
</evidence>
<dbReference type="InterPro" id="IPR000225">
    <property type="entry name" value="Armadillo"/>
</dbReference>
<dbReference type="SUPFAM" id="SSF56112">
    <property type="entry name" value="Protein kinase-like (PK-like)"/>
    <property type="match status" value="1"/>
</dbReference>
<dbReference type="InterPro" id="IPR059179">
    <property type="entry name" value="MLKL-like_MCAfunc"/>
</dbReference>
<name>A0A485KQJ0_9STRA</name>
<evidence type="ECO:0000259" key="1">
    <source>
        <dbReference type="PROSITE" id="PS50011"/>
    </source>
</evidence>
<dbReference type="InterPro" id="IPR016024">
    <property type="entry name" value="ARM-type_fold"/>
</dbReference>
<evidence type="ECO:0000313" key="2">
    <source>
        <dbReference type="EMBL" id="KAF0699114.1"/>
    </source>
</evidence>
<dbReference type="InterPro" id="IPR011989">
    <property type="entry name" value="ARM-like"/>
</dbReference>
<gene>
    <name evidence="3" type="primary">Aste57867_10316</name>
    <name evidence="2" type="ORF">As57867_010276</name>
    <name evidence="3" type="ORF">ASTE57867_10316</name>
</gene>
<dbReference type="GO" id="GO:0005524">
    <property type="term" value="F:ATP binding"/>
    <property type="evidence" value="ECO:0007669"/>
    <property type="project" value="InterPro"/>
</dbReference>
<accession>A0A485KQJ0</accession>
<dbReference type="InterPro" id="IPR008271">
    <property type="entry name" value="Ser/Thr_kinase_AS"/>
</dbReference>
<evidence type="ECO:0000313" key="3">
    <source>
        <dbReference type="EMBL" id="VFT87190.1"/>
    </source>
</evidence>
<dbReference type="EMBL" id="CAADRA010005218">
    <property type="protein sequence ID" value="VFT87190.1"/>
    <property type="molecule type" value="Genomic_DNA"/>
</dbReference>
<dbReference type="GO" id="GO:0004674">
    <property type="term" value="F:protein serine/threonine kinase activity"/>
    <property type="evidence" value="ECO:0007669"/>
    <property type="project" value="TreeGrafter"/>
</dbReference>
<dbReference type="CDD" id="cd21037">
    <property type="entry name" value="MLKL_NTD"/>
    <property type="match status" value="1"/>
</dbReference>
<reference evidence="3 4" key="1">
    <citation type="submission" date="2019-03" db="EMBL/GenBank/DDBJ databases">
        <authorList>
            <person name="Gaulin E."/>
            <person name="Dumas B."/>
        </authorList>
    </citation>
    <scope>NUCLEOTIDE SEQUENCE [LARGE SCALE GENOMIC DNA]</scope>
    <source>
        <strain evidence="3">CBS 568.67</strain>
    </source>
</reference>
<dbReference type="SUPFAM" id="SSF48371">
    <property type="entry name" value="ARM repeat"/>
    <property type="match status" value="2"/>
</dbReference>
<feature type="domain" description="Protein kinase" evidence="1">
    <location>
        <begin position="230"/>
        <end position="486"/>
    </location>
</feature>
<dbReference type="Pfam" id="PF07714">
    <property type="entry name" value="PK_Tyr_Ser-Thr"/>
    <property type="match status" value="1"/>
</dbReference>
<dbReference type="InterPro" id="IPR001245">
    <property type="entry name" value="Ser-Thr/Tyr_kinase_cat_dom"/>
</dbReference>
<protein>
    <submittedName>
        <fullName evidence="3">Aste57867_10316 protein</fullName>
    </submittedName>
</protein>
<dbReference type="Proteomes" id="UP000332933">
    <property type="component" value="Unassembled WGS sequence"/>
</dbReference>